<evidence type="ECO:0000256" key="1">
    <source>
        <dbReference type="SAM" id="Coils"/>
    </source>
</evidence>
<dbReference type="InterPro" id="IPR003477">
    <property type="entry name" value="PemK-like"/>
</dbReference>
<organism evidence="2">
    <name type="scientific">Siphoviridae sp. ctsMn4</name>
    <dbReference type="NCBI Taxonomy" id="2826485"/>
    <lineage>
        <taxon>Viruses</taxon>
        <taxon>Duplodnaviria</taxon>
        <taxon>Heunggongvirae</taxon>
        <taxon>Uroviricota</taxon>
        <taxon>Caudoviricetes</taxon>
    </lineage>
</organism>
<dbReference type="Gene3D" id="2.30.30.110">
    <property type="match status" value="1"/>
</dbReference>
<evidence type="ECO:0000313" key="2">
    <source>
        <dbReference type="EMBL" id="DAD94669.1"/>
    </source>
</evidence>
<protein>
    <submittedName>
        <fullName evidence="2">PemK-like protein</fullName>
    </submittedName>
</protein>
<feature type="coiled-coil region" evidence="1">
    <location>
        <begin position="156"/>
        <end position="183"/>
    </location>
</feature>
<accession>A0A8S5NIP4</accession>
<dbReference type="InterPro" id="IPR011067">
    <property type="entry name" value="Plasmid_toxin/cell-grow_inhib"/>
</dbReference>
<keyword evidence="1" id="KW-0175">Coiled coil</keyword>
<dbReference type="SUPFAM" id="SSF50118">
    <property type="entry name" value="Cell growth inhibitor/plasmid maintenance toxic component"/>
    <property type="match status" value="1"/>
</dbReference>
<reference evidence="2" key="1">
    <citation type="journal article" date="2021" name="Proc. Natl. Acad. Sci. U.S.A.">
        <title>A Catalog of Tens of Thousands of Viruses from Human Metagenomes Reveals Hidden Associations with Chronic Diseases.</title>
        <authorList>
            <person name="Tisza M.J."/>
            <person name="Buck C.B."/>
        </authorList>
    </citation>
    <scope>NUCLEOTIDE SEQUENCE</scope>
    <source>
        <strain evidence="2">CtsMn4</strain>
    </source>
</reference>
<proteinExistence type="predicted"/>
<name>A0A8S5NIP4_9CAUD</name>
<dbReference type="EMBL" id="BK015180">
    <property type="protein sequence ID" value="DAD94669.1"/>
    <property type="molecule type" value="Genomic_DNA"/>
</dbReference>
<dbReference type="Pfam" id="PF02452">
    <property type="entry name" value="PemK_toxin"/>
    <property type="match status" value="1"/>
</dbReference>
<sequence>MDFKDPQNKKQLQKNITALMKEYSDKLIAMSESNDYKKSALLYYWLQDYKNMLNRENNFSPKFMKKYSCGDIINVNFGFRPGAEEGGLHYAVVLDNNPRSSGVVTVIPLRSKKNKDAILRPFEVDLGEVLSTRIAAKTSTLIKEYKIMDSEYKLRQKNYNKACNDLSNQLKQLEENYSNDADRDLKIIPLETKLSILSKENKILNTQIATLKLKQGQLNKHIAAFEKMRKGSIALISQITTISKMRIMDPIKETSVLTGISLPKQTMEKIYDKLIPFISGKNIR</sequence>
<dbReference type="GO" id="GO:0003677">
    <property type="term" value="F:DNA binding"/>
    <property type="evidence" value="ECO:0007669"/>
    <property type="project" value="InterPro"/>
</dbReference>